<evidence type="ECO:0000313" key="13">
    <source>
        <dbReference type="EMBL" id="OMP66903.1"/>
    </source>
</evidence>
<dbReference type="RefSeq" id="WP_076765782.1">
    <property type="nucleotide sequence ID" value="NZ_MSFI01000014.1"/>
</dbReference>
<feature type="transmembrane region" description="Helical" evidence="12">
    <location>
        <begin position="235"/>
        <end position="256"/>
    </location>
</feature>
<proteinExistence type="inferred from homology"/>
<evidence type="ECO:0000256" key="11">
    <source>
        <dbReference type="RuleBase" id="RU362091"/>
    </source>
</evidence>
<evidence type="ECO:0000256" key="8">
    <source>
        <dbReference type="ARBA" id="ARBA00023053"/>
    </source>
</evidence>
<evidence type="ECO:0000256" key="1">
    <source>
        <dbReference type="ARBA" id="ARBA00004651"/>
    </source>
</evidence>
<dbReference type="PROSITE" id="PS50283">
    <property type="entry name" value="NA_SOLUT_SYMP_3"/>
    <property type="match status" value="1"/>
</dbReference>
<dbReference type="GO" id="GO:0006811">
    <property type="term" value="P:monoatomic ion transport"/>
    <property type="evidence" value="ECO:0007669"/>
    <property type="project" value="UniProtKB-KW"/>
</dbReference>
<organism evidence="13 14">
    <name type="scientific">Domibacillus epiphyticus</name>
    <dbReference type="NCBI Taxonomy" id="1714355"/>
    <lineage>
        <taxon>Bacteria</taxon>
        <taxon>Bacillati</taxon>
        <taxon>Bacillota</taxon>
        <taxon>Bacilli</taxon>
        <taxon>Bacillales</taxon>
        <taxon>Bacillaceae</taxon>
        <taxon>Domibacillus</taxon>
    </lineage>
</organism>
<feature type="transmembrane region" description="Helical" evidence="12">
    <location>
        <begin position="469"/>
        <end position="488"/>
    </location>
</feature>
<dbReference type="AlphaFoldDB" id="A0A1V2A7B7"/>
<feature type="transmembrane region" description="Helical" evidence="12">
    <location>
        <begin position="6"/>
        <end position="24"/>
    </location>
</feature>
<dbReference type="GO" id="GO:0005886">
    <property type="term" value="C:plasma membrane"/>
    <property type="evidence" value="ECO:0007669"/>
    <property type="project" value="UniProtKB-SubCell"/>
</dbReference>
<feature type="transmembrane region" description="Helical" evidence="12">
    <location>
        <begin position="320"/>
        <end position="349"/>
    </location>
</feature>
<evidence type="ECO:0000256" key="7">
    <source>
        <dbReference type="ARBA" id="ARBA00022989"/>
    </source>
</evidence>
<comment type="caution">
    <text evidence="13">The sequence shown here is derived from an EMBL/GenBank/DDBJ whole genome shotgun (WGS) entry which is preliminary data.</text>
</comment>
<comment type="subcellular location">
    <subcellularLocation>
        <location evidence="1">Cell membrane</location>
        <topology evidence="1">Multi-pass membrane protein</topology>
    </subcellularLocation>
</comment>
<dbReference type="Pfam" id="PF00474">
    <property type="entry name" value="SSF"/>
    <property type="match status" value="1"/>
</dbReference>
<keyword evidence="4" id="KW-1003">Cell membrane</keyword>
<evidence type="ECO:0000256" key="10">
    <source>
        <dbReference type="ARBA" id="ARBA00023136"/>
    </source>
</evidence>
<dbReference type="PROSITE" id="PS00456">
    <property type="entry name" value="NA_SOLUT_SYMP_1"/>
    <property type="match status" value="1"/>
</dbReference>
<protein>
    <submittedName>
        <fullName evidence="13">Cation acetate symporter</fullName>
    </submittedName>
</protein>
<dbReference type="OrthoDB" id="9814523at2"/>
<comment type="similarity">
    <text evidence="2 11">Belongs to the sodium:solute symporter (SSF) (TC 2.A.21) family.</text>
</comment>
<feature type="transmembrane region" description="Helical" evidence="12">
    <location>
        <begin position="395"/>
        <end position="418"/>
    </location>
</feature>
<keyword evidence="10 12" id="KW-0472">Membrane</keyword>
<dbReference type="InterPro" id="IPR050277">
    <property type="entry name" value="Sodium:Solute_Symporter"/>
</dbReference>
<keyword evidence="8" id="KW-0915">Sodium</keyword>
<feature type="transmembrane region" description="Helical" evidence="12">
    <location>
        <begin position="120"/>
        <end position="143"/>
    </location>
</feature>
<evidence type="ECO:0000256" key="9">
    <source>
        <dbReference type="ARBA" id="ARBA00023065"/>
    </source>
</evidence>
<evidence type="ECO:0000256" key="2">
    <source>
        <dbReference type="ARBA" id="ARBA00006434"/>
    </source>
</evidence>
<dbReference type="PROSITE" id="PS00457">
    <property type="entry name" value="NA_SOLUT_SYMP_2"/>
    <property type="match status" value="1"/>
</dbReference>
<dbReference type="InterPro" id="IPR001734">
    <property type="entry name" value="Na/solute_symporter"/>
</dbReference>
<feature type="transmembrane region" description="Helical" evidence="12">
    <location>
        <begin position="370"/>
        <end position="389"/>
    </location>
</feature>
<reference evidence="13 14" key="1">
    <citation type="submission" date="2016-12" db="EMBL/GenBank/DDBJ databases">
        <title>Domibacillus sp. SAB 38T whole genome sequencing.</title>
        <authorList>
            <person name="Verma A."/>
            <person name="Ojha A.K."/>
            <person name="Krishnamurthi S."/>
        </authorList>
    </citation>
    <scope>NUCLEOTIDE SEQUENCE [LARGE SCALE GENOMIC DNA]</scope>
    <source>
        <strain evidence="13 14">SAB 38</strain>
    </source>
</reference>
<dbReference type="GO" id="GO:0006847">
    <property type="term" value="P:plasma membrane acetate transport"/>
    <property type="evidence" value="ECO:0007669"/>
    <property type="project" value="TreeGrafter"/>
</dbReference>
<keyword evidence="5 12" id="KW-0812">Transmembrane</keyword>
<dbReference type="PANTHER" id="PTHR48086">
    <property type="entry name" value="SODIUM/PROLINE SYMPORTER-RELATED"/>
    <property type="match status" value="1"/>
</dbReference>
<evidence type="ECO:0000256" key="5">
    <source>
        <dbReference type="ARBA" id="ARBA00022692"/>
    </source>
</evidence>
<keyword evidence="6" id="KW-0769">Symport</keyword>
<feature type="transmembrane region" description="Helical" evidence="12">
    <location>
        <begin position="180"/>
        <end position="200"/>
    </location>
</feature>
<dbReference type="STRING" id="1714355.BTO28_09840"/>
<keyword evidence="14" id="KW-1185">Reference proteome</keyword>
<feature type="transmembrane region" description="Helical" evidence="12">
    <location>
        <begin position="45"/>
        <end position="68"/>
    </location>
</feature>
<keyword evidence="7 12" id="KW-1133">Transmembrane helix</keyword>
<feature type="transmembrane region" description="Helical" evidence="12">
    <location>
        <begin position="430"/>
        <end position="449"/>
    </location>
</feature>
<evidence type="ECO:0000256" key="4">
    <source>
        <dbReference type="ARBA" id="ARBA00022475"/>
    </source>
</evidence>
<dbReference type="GO" id="GO:0015123">
    <property type="term" value="F:acetate transmembrane transporter activity"/>
    <property type="evidence" value="ECO:0007669"/>
    <property type="project" value="TreeGrafter"/>
</dbReference>
<keyword evidence="3" id="KW-0813">Transport</keyword>
<dbReference type="PANTHER" id="PTHR48086:SF6">
    <property type="entry name" value="CATION_ACETATE SYMPORTER ACTP"/>
    <property type="match status" value="1"/>
</dbReference>
<evidence type="ECO:0000313" key="14">
    <source>
        <dbReference type="Proteomes" id="UP000188613"/>
    </source>
</evidence>
<accession>A0A1V2A7B7</accession>
<feature type="transmembrane region" description="Helical" evidence="12">
    <location>
        <begin position="74"/>
        <end position="92"/>
    </location>
</feature>
<feature type="transmembrane region" description="Helical" evidence="12">
    <location>
        <begin position="268"/>
        <end position="293"/>
    </location>
</feature>
<dbReference type="EMBL" id="MSFI01000014">
    <property type="protein sequence ID" value="OMP66903.1"/>
    <property type="molecule type" value="Genomic_DNA"/>
</dbReference>
<dbReference type="NCBIfam" id="TIGR00813">
    <property type="entry name" value="sss"/>
    <property type="match status" value="1"/>
</dbReference>
<keyword evidence="9" id="KW-0406">Ion transport</keyword>
<name>A0A1V2A7B7_9BACI</name>
<dbReference type="Proteomes" id="UP000188613">
    <property type="component" value="Unassembled WGS sequence"/>
</dbReference>
<dbReference type="InterPro" id="IPR038377">
    <property type="entry name" value="Na/Glc_symporter_sf"/>
</dbReference>
<feature type="transmembrane region" description="Helical" evidence="12">
    <location>
        <begin position="149"/>
        <end position="168"/>
    </location>
</feature>
<evidence type="ECO:0000256" key="3">
    <source>
        <dbReference type="ARBA" id="ARBA00022448"/>
    </source>
</evidence>
<evidence type="ECO:0000256" key="12">
    <source>
        <dbReference type="SAM" id="Phobius"/>
    </source>
</evidence>
<dbReference type="InterPro" id="IPR018212">
    <property type="entry name" value="Na/solute_symporter_CS"/>
</dbReference>
<sequence>MSVLGLFFFAAIVGLTLYVTYWASKRTNSASEFYTAGGGLTGWQNGIAIAGDYLSAASFLGIAGAIALNGFDGFFYSLGYLVAYLVVLYIVAEPLRNLGKYTLADMITARFDQQKIRATAAISTLTIVLFYMIAQLVGAGALIQLLLGIDYWIAVLLVGIMMTTYVLFGGMAATSWVQIIKAVLLMVGTIIISFLVLLKFDFNILKMFSEMKTVTPAGADYLNPGVKYTNGIDTMSMMIALVFGTAGLPHILMRFFTVKDAKTARSSVVYATWIVGIFYILTIFLGFGAAAFVGSEDIIEANAAGNMAAPLLAKALGGDLLMSFVSAVAFATILAVVAGLVLSGASAFAHDIYAQIIKKGQVTEKEQMKAARYASIGVSALSIILALFAQTMNVAFLVSLAFCIAASANLPVIIYTIYWKRFNTTGAVSAMLTGLLSALILVAVSPNVWGPEGTAIFVGDPLFPLTNPAVVSVPAGFIAGYIGSLVSAKADERKYAEVAVKANTGLK</sequence>
<dbReference type="GO" id="GO:0015293">
    <property type="term" value="F:symporter activity"/>
    <property type="evidence" value="ECO:0007669"/>
    <property type="project" value="UniProtKB-KW"/>
</dbReference>
<evidence type="ECO:0000256" key="6">
    <source>
        <dbReference type="ARBA" id="ARBA00022847"/>
    </source>
</evidence>
<dbReference type="Gene3D" id="1.20.1730.10">
    <property type="entry name" value="Sodium/glucose cotransporter"/>
    <property type="match status" value="1"/>
</dbReference>
<dbReference type="CDD" id="cd11480">
    <property type="entry name" value="SLC5sbd_u4"/>
    <property type="match status" value="1"/>
</dbReference>
<gene>
    <name evidence="13" type="ORF">BTO28_09840</name>
</gene>